<proteinExistence type="predicted"/>
<dbReference type="Pfam" id="PF13376">
    <property type="entry name" value="OmdA"/>
    <property type="match status" value="1"/>
</dbReference>
<reference evidence="1 2" key="1">
    <citation type="submission" date="2018-11" db="EMBL/GenBank/DDBJ databases">
        <title>Arenibacter aquaticus sp.nov., a marine bacterium isolated from surface seawater in the South China Sea.</title>
        <authorList>
            <person name="Guo J."/>
            <person name="Sun J."/>
        </authorList>
    </citation>
    <scope>NUCLEOTIDE SEQUENCE [LARGE SCALE GENOMIC DNA]</scope>
    <source>
        <strain evidence="1 2">GUO666</strain>
    </source>
</reference>
<dbReference type="AlphaFoldDB" id="A0A3S0AWD6"/>
<evidence type="ECO:0000313" key="2">
    <source>
        <dbReference type="Proteomes" id="UP000267585"/>
    </source>
</evidence>
<evidence type="ECO:0000313" key="1">
    <source>
        <dbReference type="EMBL" id="RTE51795.1"/>
    </source>
</evidence>
<comment type="caution">
    <text evidence="1">The sequence shown here is derived from an EMBL/GenBank/DDBJ whole genome shotgun (WGS) entry which is preliminary data.</text>
</comment>
<name>A0A3S0AWD6_9FLAO</name>
<dbReference type="EMBL" id="RQPJ01000021">
    <property type="protein sequence ID" value="RTE51795.1"/>
    <property type="molecule type" value="Genomic_DNA"/>
</dbReference>
<keyword evidence="2" id="KW-1185">Reference proteome</keyword>
<organism evidence="1 2">
    <name type="scientific">Arenibacter aquaticus</name>
    <dbReference type="NCBI Taxonomy" id="2489054"/>
    <lineage>
        <taxon>Bacteria</taxon>
        <taxon>Pseudomonadati</taxon>
        <taxon>Bacteroidota</taxon>
        <taxon>Flavobacteriia</taxon>
        <taxon>Flavobacteriales</taxon>
        <taxon>Flavobacteriaceae</taxon>
        <taxon>Arenibacter</taxon>
    </lineage>
</organism>
<dbReference type="Proteomes" id="UP000267585">
    <property type="component" value="Unassembled WGS sequence"/>
</dbReference>
<protein>
    <recommendedName>
        <fullName evidence="3">Bacteriocin-protection protein</fullName>
    </recommendedName>
</protein>
<accession>A0A3S0AWD6</accession>
<dbReference type="OrthoDB" id="9796999at2"/>
<evidence type="ECO:0008006" key="3">
    <source>
        <dbReference type="Google" id="ProtNLM"/>
    </source>
</evidence>
<gene>
    <name evidence="1" type="ORF">EHW67_16420</name>
</gene>
<sequence length="190" mass="22487">MKIIKEYYFKTPTEWRAWLHDHHANSKGVHLIFYSVAHEQESMRWEEAVKVALCYGWIDSTVKSLGDGKRRQYFCPRKPKSPWSKLNKKHLQELISAGKMHTSGLDKIAEAKKDGSWNALDDVENGIIPNDLQEAFDKEPEALKNYHGFARSYRKSYLYWLKQAKRTETRQKRIREIVQLCKENIKSRYP</sequence>
<dbReference type="RefSeq" id="WP_126163480.1">
    <property type="nucleotide sequence ID" value="NZ_RQPJ01000021.1"/>
</dbReference>